<comment type="caution">
    <text evidence="1">The sequence shown here is derived from an EMBL/GenBank/DDBJ whole genome shotgun (WGS) entry which is preliminary data.</text>
</comment>
<sequence>MKKILFLFISFYFGNSSLLGQNITKIDSLGTEMCQSLSKVNNMKTKEKIEFVFQSHLSAYFDKTKISSQREADSISTLIYYRLQKNCSVFLDMLGELEENKSDWQTLNIKPSSKISKIDYKSFLKGGNYYYKDYNGSIVNVHITEKTWSETFDDGTISKLTLISKSDGEFDLKFIESNNETRKNLSVKGDIYKYGIYEKNSDGFLIWTSTNDNQFLGFKLYKKS</sequence>
<proteinExistence type="predicted"/>
<dbReference type="EMBL" id="JBHUPC010000019">
    <property type="protein sequence ID" value="MFD2892804.1"/>
    <property type="molecule type" value="Genomic_DNA"/>
</dbReference>
<evidence type="ECO:0000313" key="1">
    <source>
        <dbReference type="EMBL" id="MFD2892804.1"/>
    </source>
</evidence>
<dbReference type="RefSeq" id="WP_379812527.1">
    <property type="nucleotide sequence ID" value="NZ_JBHUPC010000019.1"/>
</dbReference>
<protein>
    <submittedName>
        <fullName evidence="1">Uncharacterized protein</fullName>
    </submittedName>
</protein>
<dbReference type="Proteomes" id="UP001597534">
    <property type="component" value="Unassembled WGS sequence"/>
</dbReference>
<evidence type="ECO:0000313" key="2">
    <source>
        <dbReference type="Proteomes" id="UP001597534"/>
    </source>
</evidence>
<reference evidence="2" key="1">
    <citation type="journal article" date="2019" name="Int. J. Syst. Evol. Microbiol.">
        <title>The Global Catalogue of Microorganisms (GCM) 10K type strain sequencing project: providing services to taxonomists for standard genome sequencing and annotation.</title>
        <authorList>
            <consortium name="The Broad Institute Genomics Platform"/>
            <consortium name="The Broad Institute Genome Sequencing Center for Infectious Disease"/>
            <person name="Wu L."/>
            <person name="Ma J."/>
        </authorList>
    </citation>
    <scope>NUCLEOTIDE SEQUENCE [LARGE SCALE GENOMIC DNA]</scope>
    <source>
        <strain evidence="2">KCTC 22671</strain>
    </source>
</reference>
<accession>A0ABW5YP55</accession>
<gene>
    <name evidence="1" type="ORF">ACFS5J_12360</name>
</gene>
<keyword evidence="2" id="KW-1185">Reference proteome</keyword>
<name>A0ABW5YP55_9FLAO</name>
<organism evidence="1 2">
    <name type="scientific">Flavobacterium chuncheonense</name>
    <dbReference type="NCBI Taxonomy" id="2026653"/>
    <lineage>
        <taxon>Bacteria</taxon>
        <taxon>Pseudomonadati</taxon>
        <taxon>Bacteroidota</taxon>
        <taxon>Flavobacteriia</taxon>
        <taxon>Flavobacteriales</taxon>
        <taxon>Flavobacteriaceae</taxon>
        <taxon>Flavobacterium</taxon>
    </lineage>
</organism>